<feature type="domain" description="Cyclic nucleotide-binding" evidence="3">
    <location>
        <begin position="54"/>
        <end position="133"/>
    </location>
</feature>
<dbReference type="InterPro" id="IPR005105">
    <property type="entry name" value="GlnD_Uridyltrans_N"/>
</dbReference>
<dbReference type="PANTHER" id="PTHR43080:SF2">
    <property type="entry name" value="CBS DOMAIN-CONTAINING PROTEIN"/>
    <property type="match status" value="1"/>
</dbReference>
<proteinExistence type="predicted"/>
<dbReference type="GO" id="GO:0008773">
    <property type="term" value="F:[protein-PII] uridylyltransferase activity"/>
    <property type="evidence" value="ECO:0007669"/>
    <property type="project" value="InterPro"/>
</dbReference>
<dbReference type="InterPro" id="IPR014710">
    <property type="entry name" value="RmlC-like_jellyroll"/>
</dbReference>
<organism evidence="5 6">
    <name type="scientific">Ferrimonas aestuarii</name>
    <dbReference type="NCBI Taxonomy" id="2569539"/>
    <lineage>
        <taxon>Bacteria</taxon>
        <taxon>Pseudomonadati</taxon>
        <taxon>Pseudomonadota</taxon>
        <taxon>Gammaproteobacteria</taxon>
        <taxon>Alteromonadales</taxon>
        <taxon>Ferrimonadaceae</taxon>
        <taxon>Ferrimonas</taxon>
    </lineage>
</organism>
<dbReference type="InterPro" id="IPR000595">
    <property type="entry name" value="cNMP-bd_dom"/>
</dbReference>
<keyword evidence="6" id="KW-1185">Reference proteome</keyword>
<dbReference type="Pfam" id="PF00571">
    <property type="entry name" value="CBS"/>
    <property type="match status" value="2"/>
</dbReference>
<protein>
    <submittedName>
        <fullName evidence="5">CBS domain-containing protein</fullName>
    </submittedName>
</protein>
<comment type="caution">
    <text evidence="5">The sequence shown here is derived from an EMBL/GenBank/DDBJ whole genome shotgun (WGS) entry which is preliminary data.</text>
</comment>
<keyword evidence="1 2" id="KW-0129">CBS domain</keyword>
<dbReference type="PROSITE" id="PS51371">
    <property type="entry name" value="CBS"/>
    <property type="match status" value="2"/>
</dbReference>
<evidence type="ECO:0000256" key="2">
    <source>
        <dbReference type="PROSITE-ProRule" id="PRU00703"/>
    </source>
</evidence>
<dbReference type="Pfam" id="PF00027">
    <property type="entry name" value="cNMP_binding"/>
    <property type="match status" value="1"/>
</dbReference>
<dbReference type="CDD" id="cd05401">
    <property type="entry name" value="NT_GlnE_GlnD_like"/>
    <property type="match status" value="1"/>
</dbReference>
<dbReference type="InterPro" id="IPR046342">
    <property type="entry name" value="CBS_dom_sf"/>
</dbReference>
<dbReference type="InterPro" id="IPR018821">
    <property type="entry name" value="DUF294_put_nucleoTrafse_sb-bd"/>
</dbReference>
<dbReference type="Proteomes" id="UP000305675">
    <property type="component" value="Unassembled WGS sequence"/>
</dbReference>
<dbReference type="Pfam" id="PF03445">
    <property type="entry name" value="DUF294"/>
    <property type="match status" value="1"/>
</dbReference>
<gene>
    <name evidence="5" type="ORF">FCL42_03370</name>
</gene>
<sequence>MTSGLESIEAILAASLPFTDLSADERRFCAGQIQIVYVSRRQQWFDMTAHEPALYLIATGAIELISQEQKLLARLEAQQSFGFQRLLTGQESSVRVKVIEDSLLYLIPQSVFDRLRQSSRQFDQFYNQQLSERVRVGERSQQKSAGLSARLSSLMSTPVITAEDQMSVQAVATLMSDNRISGMPVVDGGGEMVGIITDRDLRRRVVAEGRSLQTPLNQVMTRQVRTLPPQSARLEAQLLMTEWGVHHLPVVEDRKVVGMITSSDLLRQVHWDPAHFIKSINRSDSLEALRQQMDRLPKLIRNLDQPASGFTSRLITAVYDAVTRRLLILAQQQFGPAPLRWCWLSFGSQARREMGLNSDQDNGLVFEREPNGAEAEYFERLSTWVCDGLAVCGQRLCDGEIMASNSKWRLSLNQWQGQFANWLENPEPKAVMHCAIFFDMRPIEGELQLASQLHQQVVEQAKVSERFLALLAQQAASRQPPLGLFRRWVLDSDGQQHKGIDIKHRALAIVNDIARIYALSGGCEAIETELRLKAAMERGQLTRVDALNLADCLSLLRKLKYEHHCRQLAEGSDYTNLIEPKALSQLSRHQLKQALKVLAEAQDSVKFKFARQF</sequence>
<evidence type="ECO:0000313" key="5">
    <source>
        <dbReference type="EMBL" id="TKB57330.1"/>
    </source>
</evidence>
<dbReference type="Pfam" id="PF10335">
    <property type="entry name" value="DUF294_C"/>
    <property type="match status" value="1"/>
</dbReference>
<dbReference type="InterPro" id="IPR018490">
    <property type="entry name" value="cNMP-bd_dom_sf"/>
</dbReference>
<evidence type="ECO:0000259" key="4">
    <source>
        <dbReference type="PROSITE" id="PS51371"/>
    </source>
</evidence>
<dbReference type="PROSITE" id="PS50042">
    <property type="entry name" value="CNMP_BINDING_3"/>
    <property type="match status" value="1"/>
</dbReference>
<dbReference type="CDD" id="cd00038">
    <property type="entry name" value="CAP_ED"/>
    <property type="match status" value="1"/>
</dbReference>
<feature type="domain" description="CBS" evidence="4">
    <location>
        <begin position="220"/>
        <end position="279"/>
    </location>
</feature>
<dbReference type="EMBL" id="SWCJ01000002">
    <property type="protein sequence ID" value="TKB57330.1"/>
    <property type="molecule type" value="Genomic_DNA"/>
</dbReference>
<dbReference type="RefSeq" id="WP_136861976.1">
    <property type="nucleotide sequence ID" value="NZ_SWCJ01000002.1"/>
</dbReference>
<evidence type="ECO:0000313" key="6">
    <source>
        <dbReference type="Proteomes" id="UP000305675"/>
    </source>
</evidence>
<name>A0A4U1BRE1_9GAMM</name>
<accession>A0A4U1BRE1</accession>
<reference evidence="5 6" key="1">
    <citation type="submission" date="2019-04" db="EMBL/GenBank/DDBJ databases">
        <authorList>
            <person name="Hwang J.C."/>
        </authorList>
    </citation>
    <scope>NUCLEOTIDE SEQUENCE [LARGE SCALE GENOMIC DNA]</scope>
    <source>
        <strain evidence="5 6">IMCC35002</strain>
    </source>
</reference>
<feature type="domain" description="CBS" evidence="4">
    <location>
        <begin position="155"/>
        <end position="212"/>
    </location>
</feature>
<evidence type="ECO:0000259" key="3">
    <source>
        <dbReference type="PROSITE" id="PS50042"/>
    </source>
</evidence>
<dbReference type="Gene3D" id="3.10.580.10">
    <property type="entry name" value="CBS-domain"/>
    <property type="match status" value="1"/>
</dbReference>
<dbReference type="SUPFAM" id="SSF51206">
    <property type="entry name" value="cAMP-binding domain-like"/>
    <property type="match status" value="1"/>
</dbReference>
<dbReference type="AlphaFoldDB" id="A0A4U1BRE1"/>
<dbReference type="InterPro" id="IPR051257">
    <property type="entry name" value="Diverse_CBS-Domain"/>
</dbReference>
<dbReference type="PANTHER" id="PTHR43080">
    <property type="entry name" value="CBS DOMAIN-CONTAINING PROTEIN CBSX3, MITOCHONDRIAL"/>
    <property type="match status" value="1"/>
</dbReference>
<dbReference type="SMART" id="SM00116">
    <property type="entry name" value="CBS"/>
    <property type="match status" value="2"/>
</dbReference>
<dbReference type="SUPFAM" id="SSF54631">
    <property type="entry name" value="CBS-domain pair"/>
    <property type="match status" value="1"/>
</dbReference>
<evidence type="ECO:0000256" key="1">
    <source>
        <dbReference type="ARBA" id="ARBA00023122"/>
    </source>
</evidence>
<dbReference type="CDD" id="cd04587">
    <property type="entry name" value="CBS_pair_CAP-ED_NT_Pol-beta-like_DUF294_assoc"/>
    <property type="match status" value="1"/>
</dbReference>
<dbReference type="InterPro" id="IPR000644">
    <property type="entry name" value="CBS_dom"/>
</dbReference>
<dbReference type="Gene3D" id="2.60.120.10">
    <property type="entry name" value="Jelly Rolls"/>
    <property type="match status" value="1"/>
</dbReference>
<dbReference type="OrthoDB" id="9808528at2"/>